<gene>
    <name evidence="3" type="ORF">I302_05543</name>
    <name evidence="4" type="ORF">I302_107191</name>
</gene>
<evidence type="ECO:0000313" key="5">
    <source>
        <dbReference type="Proteomes" id="UP000092730"/>
    </source>
</evidence>
<dbReference type="InterPro" id="IPR038607">
    <property type="entry name" value="PhoD-like_sf"/>
</dbReference>
<dbReference type="InterPro" id="IPR018946">
    <property type="entry name" value="PhoD-like_MPP"/>
</dbReference>
<evidence type="ECO:0000256" key="1">
    <source>
        <dbReference type="SAM" id="Phobius"/>
    </source>
</evidence>
<protein>
    <submittedName>
        <fullName evidence="3">Alkaline phosphatase D</fullName>
    </submittedName>
</protein>
<dbReference type="PANTHER" id="PTHR43606">
    <property type="entry name" value="PHOSPHATASE, PUTATIVE (AFU_ORTHOLOGUE AFUA_6G08710)-RELATED"/>
    <property type="match status" value="1"/>
</dbReference>
<dbReference type="STRING" id="1296100.A0A1B9FZ90"/>
<keyword evidence="1" id="KW-0812">Transmembrane</keyword>
<dbReference type="GeneID" id="30209942"/>
<keyword evidence="5" id="KW-1185">Reference proteome</keyword>
<accession>A0A1B9FZ90</accession>
<evidence type="ECO:0000259" key="2">
    <source>
        <dbReference type="Pfam" id="PF09423"/>
    </source>
</evidence>
<keyword evidence="1" id="KW-0472">Membrane</keyword>
<dbReference type="InterPro" id="IPR052900">
    <property type="entry name" value="Phospholipid_Metab_Enz"/>
</dbReference>
<sequence>MERLLRLACIGSSLSTKWHAYVFLRLLPSGPVYLPIIYTSATIYVLSFILSRTLLSSKTTRRSNALAKAISLLGGTYDAQTPSISWAGFVITLLAPLCCVDLVYRTHIFYPQRDLGFSRVGWVTEDSANILIRVPHSGRYKLTYGPTSHPGIVLQLPEIDDSTDYTIPITLQNLQADTEYLYSLGPETQGSFTTARKAEEIDKFTILSTSCLKPGWPYNPFTHPLKVDGFTHLDNAVKKMDRKPEAMLFLGDFICEILLCVDSDLPAPVSEYTTSYYRQLYRQVYSSPSWTSLIRSIPWIHMFDDHEIINDFSPVKSYDGQDIHMFENAMEPYISYQRSVNPGPINPRQPTYFSYEIGRVSFFVLDNRSYRSKSPVRPGVNSTAGHGDQSMLGEQQLRDVMDWINIQGRKEGRLLVLVSGVPATRNWSEGKDELDSWAGYLDEREFILEQLWSVGGAVIISGDRHEHATTLIPPPSDSEYQNTSSVIEFSTSPLSFFHLPWDREYTSHPPTDIPLHHQWEGDSRFGIFDFDTSDSDQPKVEFELVVDGEEEWRFEWTKGVEVEIPERWTAVSASS</sequence>
<dbReference type="Proteomes" id="UP000092730">
    <property type="component" value="Chromosome 5"/>
</dbReference>
<dbReference type="EMBL" id="CP144545">
    <property type="protein sequence ID" value="WVW85153.1"/>
    <property type="molecule type" value="Genomic_DNA"/>
</dbReference>
<keyword evidence="1" id="KW-1133">Transmembrane helix</keyword>
<name>A0A1B9FZ90_9TREE</name>
<dbReference type="KEGG" id="kbi:30209942"/>
<feature type="domain" description="PhoD-like phosphatase metallophosphatase" evidence="2">
    <location>
        <begin position="228"/>
        <end position="529"/>
    </location>
</feature>
<dbReference type="PANTHER" id="PTHR43606:SF2">
    <property type="entry name" value="ALKALINE PHOSPHATASE FAMILY PROTEIN (AFU_ORTHOLOGUE AFUA_5G03860)"/>
    <property type="match status" value="1"/>
</dbReference>
<organism evidence="3">
    <name type="scientific">Kwoniella bestiolae CBS 10118</name>
    <dbReference type="NCBI Taxonomy" id="1296100"/>
    <lineage>
        <taxon>Eukaryota</taxon>
        <taxon>Fungi</taxon>
        <taxon>Dikarya</taxon>
        <taxon>Basidiomycota</taxon>
        <taxon>Agaricomycotina</taxon>
        <taxon>Tremellomycetes</taxon>
        <taxon>Tremellales</taxon>
        <taxon>Cryptococcaceae</taxon>
        <taxon>Kwoniella</taxon>
    </lineage>
</organism>
<feature type="transmembrane region" description="Helical" evidence="1">
    <location>
        <begin position="84"/>
        <end position="104"/>
    </location>
</feature>
<reference evidence="3" key="1">
    <citation type="submission" date="2013-07" db="EMBL/GenBank/DDBJ databases">
        <title>The Genome Sequence of Cryptococcus bestiolae CBS10118.</title>
        <authorList>
            <consortium name="The Broad Institute Genome Sequencing Platform"/>
            <person name="Cuomo C."/>
            <person name="Litvintseva A."/>
            <person name="Chen Y."/>
            <person name="Heitman J."/>
            <person name="Sun S."/>
            <person name="Springer D."/>
            <person name="Dromer F."/>
            <person name="Young S.K."/>
            <person name="Zeng Q."/>
            <person name="Gargeya S."/>
            <person name="Fitzgerald M."/>
            <person name="Abouelleil A."/>
            <person name="Alvarado L."/>
            <person name="Berlin A.M."/>
            <person name="Chapman S.B."/>
            <person name="Dewar J."/>
            <person name="Goldberg J."/>
            <person name="Griggs A."/>
            <person name="Gujja S."/>
            <person name="Hansen M."/>
            <person name="Howarth C."/>
            <person name="Imamovic A."/>
            <person name="Larimer J."/>
            <person name="McCowan C."/>
            <person name="Murphy C."/>
            <person name="Pearson M."/>
            <person name="Priest M."/>
            <person name="Roberts A."/>
            <person name="Saif S."/>
            <person name="Shea T."/>
            <person name="Sykes S."/>
            <person name="Wortman J."/>
            <person name="Nusbaum C."/>
            <person name="Birren B."/>
        </authorList>
    </citation>
    <scope>NUCLEOTIDE SEQUENCE [LARGE SCALE GENOMIC DNA]</scope>
    <source>
        <strain evidence="3">CBS 10118</strain>
    </source>
</reference>
<reference evidence="4" key="2">
    <citation type="submission" date="2013-07" db="EMBL/GenBank/DDBJ databases">
        <authorList>
            <consortium name="The Broad Institute Genome Sequencing Platform"/>
            <person name="Cuomo C."/>
            <person name="Litvintseva A."/>
            <person name="Chen Y."/>
            <person name="Heitman J."/>
            <person name="Sun S."/>
            <person name="Springer D."/>
            <person name="Dromer F."/>
            <person name="Young S.K."/>
            <person name="Zeng Q."/>
            <person name="Gargeya S."/>
            <person name="Fitzgerald M."/>
            <person name="Abouelleil A."/>
            <person name="Alvarado L."/>
            <person name="Berlin A.M."/>
            <person name="Chapman S.B."/>
            <person name="Dewar J."/>
            <person name="Goldberg J."/>
            <person name="Griggs A."/>
            <person name="Gujja S."/>
            <person name="Hansen M."/>
            <person name="Howarth C."/>
            <person name="Imamovic A."/>
            <person name="Larimer J."/>
            <person name="McCowan C."/>
            <person name="Murphy C."/>
            <person name="Pearson M."/>
            <person name="Priest M."/>
            <person name="Roberts A."/>
            <person name="Saif S."/>
            <person name="Shea T."/>
            <person name="Sykes S."/>
            <person name="Wortman J."/>
            <person name="Nusbaum C."/>
            <person name="Birren B."/>
        </authorList>
    </citation>
    <scope>NUCLEOTIDE SEQUENCE</scope>
    <source>
        <strain evidence="4">CBS 10118</strain>
    </source>
</reference>
<dbReference type="Pfam" id="PF09423">
    <property type="entry name" value="PhoD"/>
    <property type="match status" value="1"/>
</dbReference>
<dbReference type="Gene3D" id="3.60.21.70">
    <property type="entry name" value="PhoD-like phosphatase"/>
    <property type="match status" value="1"/>
</dbReference>
<dbReference type="OrthoDB" id="2100241at2759"/>
<feature type="transmembrane region" description="Helical" evidence="1">
    <location>
        <begin position="32"/>
        <end position="55"/>
    </location>
</feature>
<dbReference type="InterPro" id="IPR029052">
    <property type="entry name" value="Metallo-depent_PP-like"/>
</dbReference>
<dbReference type="EMBL" id="KI894022">
    <property type="protein sequence ID" value="OCF24086.1"/>
    <property type="molecule type" value="Genomic_DNA"/>
</dbReference>
<dbReference type="AlphaFoldDB" id="A0A1B9FZ90"/>
<dbReference type="CDD" id="cd07389">
    <property type="entry name" value="MPP_PhoD"/>
    <property type="match status" value="1"/>
</dbReference>
<dbReference type="VEuPathDB" id="FungiDB:I302_05543"/>
<dbReference type="SUPFAM" id="SSF56300">
    <property type="entry name" value="Metallo-dependent phosphatases"/>
    <property type="match status" value="1"/>
</dbReference>
<reference evidence="3" key="3">
    <citation type="submission" date="2014-01" db="EMBL/GenBank/DDBJ databases">
        <title>Evolution of pathogenesis and genome organization in the Tremellales.</title>
        <authorList>
            <person name="Cuomo C."/>
            <person name="Litvintseva A."/>
            <person name="Heitman J."/>
            <person name="Chen Y."/>
            <person name="Sun S."/>
            <person name="Springer D."/>
            <person name="Dromer F."/>
            <person name="Young S."/>
            <person name="Zeng Q."/>
            <person name="Chapman S."/>
            <person name="Gujja S."/>
            <person name="Saif S."/>
            <person name="Birren B."/>
        </authorList>
    </citation>
    <scope>NUCLEOTIDE SEQUENCE</scope>
    <source>
        <strain evidence="3">CBS 10118</strain>
    </source>
</reference>
<reference evidence="4" key="4">
    <citation type="submission" date="2024-02" db="EMBL/GenBank/DDBJ databases">
        <title>Comparative genomics of Cryptococcus and Kwoniella reveals pathogenesis evolution and contrasting modes of karyotype evolution via chromosome fusion or intercentromeric recombination.</title>
        <authorList>
            <person name="Coelho M.A."/>
            <person name="David-Palma M."/>
            <person name="Shea T."/>
            <person name="Bowers K."/>
            <person name="McGinley-Smith S."/>
            <person name="Mohammad A.W."/>
            <person name="Gnirke A."/>
            <person name="Yurkov A.M."/>
            <person name="Nowrousian M."/>
            <person name="Sun S."/>
            <person name="Cuomo C.A."/>
            <person name="Heitman J."/>
        </authorList>
    </citation>
    <scope>NUCLEOTIDE SEQUENCE</scope>
    <source>
        <strain evidence="4">CBS 10118</strain>
    </source>
</reference>
<dbReference type="RefSeq" id="XP_019045156.1">
    <property type="nucleotide sequence ID" value="XM_019192159.1"/>
</dbReference>
<proteinExistence type="predicted"/>
<evidence type="ECO:0000313" key="4">
    <source>
        <dbReference type="EMBL" id="WVW85153.1"/>
    </source>
</evidence>
<evidence type="ECO:0000313" key="3">
    <source>
        <dbReference type="EMBL" id="OCF24086.1"/>
    </source>
</evidence>